<reference evidence="1" key="1">
    <citation type="journal article" date="2023" name="Mol. Biol. Evol.">
        <title>Third-Generation Sequencing Reveals the Adaptive Role of the Epigenome in Three Deep-Sea Polychaetes.</title>
        <authorList>
            <person name="Perez M."/>
            <person name="Aroh O."/>
            <person name="Sun Y."/>
            <person name="Lan Y."/>
            <person name="Juniper S.K."/>
            <person name="Young C.R."/>
            <person name="Angers B."/>
            <person name="Qian P.Y."/>
        </authorList>
    </citation>
    <scope>NUCLEOTIDE SEQUENCE</scope>
    <source>
        <strain evidence="1">P08H-3</strain>
    </source>
</reference>
<gene>
    <name evidence="1" type="ORF">LSH36_110g03010</name>
</gene>
<name>A0AAD9K0D5_9ANNE</name>
<sequence length="121" mass="13676">MHNMSLTRGSLHEPLVRDITRPYCGIRIKCLTPASISSWIWLEDRGRSTNPHHNNRSSSPSIHYTIKYGCKKNKYWSNGSSDLIISPAPEMCMCGVDEEGCDNVSQEYPMGINDDEDDTDP</sequence>
<organism evidence="1 2">
    <name type="scientific">Paralvinella palmiformis</name>
    <dbReference type="NCBI Taxonomy" id="53620"/>
    <lineage>
        <taxon>Eukaryota</taxon>
        <taxon>Metazoa</taxon>
        <taxon>Spiralia</taxon>
        <taxon>Lophotrochozoa</taxon>
        <taxon>Annelida</taxon>
        <taxon>Polychaeta</taxon>
        <taxon>Sedentaria</taxon>
        <taxon>Canalipalpata</taxon>
        <taxon>Terebellida</taxon>
        <taxon>Terebelliformia</taxon>
        <taxon>Alvinellidae</taxon>
        <taxon>Paralvinella</taxon>
    </lineage>
</organism>
<comment type="caution">
    <text evidence="1">The sequence shown here is derived from an EMBL/GenBank/DDBJ whole genome shotgun (WGS) entry which is preliminary data.</text>
</comment>
<dbReference type="AlphaFoldDB" id="A0AAD9K0D5"/>
<evidence type="ECO:0000313" key="1">
    <source>
        <dbReference type="EMBL" id="KAK2161758.1"/>
    </source>
</evidence>
<proteinExistence type="predicted"/>
<evidence type="ECO:0000313" key="2">
    <source>
        <dbReference type="Proteomes" id="UP001208570"/>
    </source>
</evidence>
<protein>
    <submittedName>
        <fullName evidence="1">Uncharacterized protein</fullName>
    </submittedName>
</protein>
<keyword evidence="2" id="KW-1185">Reference proteome</keyword>
<dbReference type="Proteomes" id="UP001208570">
    <property type="component" value="Unassembled WGS sequence"/>
</dbReference>
<dbReference type="EMBL" id="JAODUP010000110">
    <property type="protein sequence ID" value="KAK2161758.1"/>
    <property type="molecule type" value="Genomic_DNA"/>
</dbReference>
<accession>A0AAD9K0D5</accession>